<name>I6Z5D9_MELRP</name>
<organism evidence="1 2">
    <name type="scientific">Melioribacter roseus (strain DSM 23840 / JCM 17771 / VKM B-2668 / P3M-2)</name>
    <dbReference type="NCBI Taxonomy" id="1191523"/>
    <lineage>
        <taxon>Bacteria</taxon>
        <taxon>Pseudomonadati</taxon>
        <taxon>Ignavibacteriota</taxon>
        <taxon>Ignavibacteria</taxon>
        <taxon>Ignavibacteriales</taxon>
        <taxon>Melioribacteraceae</taxon>
        <taxon>Melioribacter</taxon>
    </lineage>
</organism>
<keyword evidence="1" id="KW-0449">Lipoprotein</keyword>
<sequence>MIGCERSSDVIAPLESELGKIIDYEKVASYDSGLLKTLAAEYDNVSISKITAGKIIHGVEVYKLIYNTVGYDNKIELASGVVFIPVGANNLSTISIQHGTQANRNRVGSINPLFAFEGLIAAALGYYACEPDYLGLGISETAHPYHHYKTSANTVIDFLRAAKEFANIRNLKLNGKLFLAGYSEGGYVTMAAQKEIELNYKHEFSITASAPMAGAYDLELTAGKILENDNYPQPAFLAYLIYAYSKIYNWNDLNYFFNEPYASAISQLFDGTKNTGKINESLPTDLKALLTPEFLTSIRNKTEKRLLPRLKENSLINWTPSAPMRLYHGNKDDFVPVENSYMAYDYFTARGADVELIIIPNGTHYTSAIPAILDLIPWFDSFNQSQFYVLN</sequence>
<evidence type="ECO:0000313" key="2">
    <source>
        <dbReference type="Proteomes" id="UP000009011"/>
    </source>
</evidence>
<keyword evidence="2" id="KW-1185">Reference proteome</keyword>
<dbReference type="STRING" id="1191523.MROS_1136"/>
<proteinExistence type="predicted"/>
<dbReference type="InterPro" id="IPR029058">
    <property type="entry name" value="AB_hydrolase_fold"/>
</dbReference>
<dbReference type="SUPFAM" id="SSF53474">
    <property type="entry name" value="alpha/beta-Hydrolases"/>
    <property type="match status" value="1"/>
</dbReference>
<dbReference type="Gene3D" id="1.10.260.160">
    <property type="match status" value="1"/>
</dbReference>
<dbReference type="Gene3D" id="3.40.50.1820">
    <property type="entry name" value="alpha/beta hydrolase"/>
    <property type="match status" value="1"/>
</dbReference>
<gene>
    <name evidence="1" type="ordered locus">MROS_1136</name>
</gene>
<reference evidence="1 2" key="1">
    <citation type="journal article" date="2013" name="PLoS ONE">
        <title>Genomic analysis of Melioribacter roseus, facultatively anaerobic organotrophic bacterium representing a novel deep lineage within Bacteriodetes/Chlorobi group.</title>
        <authorList>
            <person name="Kadnikov V.V."/>
            <person name="Mardanov A.V."/>
            <person name="Podosokorskaya O.A."/>
            <person name="Gavrilov S.N."/>
            <person name="Kublanov I.V."/>
            <person name="Beletsky A.V."/>
            <person name="Bonch-Osmolovskaya E.A."/>
            <person name="Ravin N.V."/>
        </authorList>
    </citation>
    <scope>NUCLEOTIDE SEQUENCE [LARGE SCALE GENOMIC DNA]</scope>
    <source>
        <strain evidence="2">JCM 17771 / P3M-2</strain>
    </source>
</reference>
<dbReference type="PANTHER" id="PTHR34853">
    <property type="match status" value="1"/>
</dbReference>
<dbReference type="Proteomes" id="UP000009011">
    <property type="component" value="Chromosome"/>
</dbReference>
<evidence type="ECO:0000313" key="1">
    <source>
        <dbReference type="EMBL" id="AFN74375.1"/>
    </source>
</evidence>
<accession>I6Z5D9</accession>
<dbReference type="eggNOG" id="COG1506">
    <property type="taxonomic scope" value="Bacteria"/>
</dbReference>
<protein>
    <submittedName>
        <fullName evidence="1">Lipoprotein, putative</fullName>
    </submittedName>
</protein>
<dbReference type="AlphaFoldDB" id="I6Z5D9"/>
<dbReference type="GO" id="GO:0004806">
    <property type="term" value="F:triacylglycerol lipase activity"/>
    <property type="evidence" value="ECO:0007669"/>
    <property type="project" value="InterPro"/>
</dbReference>
<dbReference type="PIRSF" id="PIRSF029171">
    <property type="entry name" value="Esterase_LipA"/>
    <property type="match status" value="1"/>
</dbReference>
<dbReference type="Pfam" id="PF03583">
    <property type="entry name" value="LIP"/>
    <property type="match status" value="1"/>
</dbReference>
<dbReference type="PANTHER" id="PTHR34853:SF1">
    <property type="entry name" value="LIPASE 5"/>
    <property type="match status" value="1"/>
</dbReference>
<dbReference type="InterPro" id="IPR005152">
    <property type="entry name" value="Lipase_secreted"/>
</dbReference>
<dbReference type="KEGG" id="mro:MROS_1136"/>
<dbReference type="GO" id="GO:0016042">
    <property type="term" value="P:lipid catabolic process"/>
    <property type="evidence" value="ECO:0007669"/>
    <property type="project" value="InterPro"/>
</dbReference>
<dbReference type="HOGENOM" id="CLU_039051_1_0_10"/>
<dbReference type="EMBL" id="CP003557">
    <property type="protein sequence ID" value="AFN74375.1"/>
    <property type="molecule type" value="Genomic_DNA"/>
</dbReference>